<feature type="compositionally biased region" description="Polar residues" evidence="1">
    <location>
        <begin position="413"/>
        <end position="441"/>
    </location>
</feature>
<dbReference type="InterPro" id="IPR024500">
    <property type="entry name" value="DUF3074"/>
</dbReference>
<organism evidence="3 4">
    <name type="scientific">Aspergillus pseudodeflectus</name>
    <dbReference type="NCBI Taxonomy" id="176178"/>
    <lineage>
        <taxon>Eukaryota</taxon>
        <taxon>Fungi</taxon>
        <taxon>Dikarya</taxon>
        <taxon>Ascomycota</taxon>
        <taxon>Pezizomycotina</taxon>
        <taxon>Eurotiomycetes</taxon>
        <taxon>Eurotiomycetidae</taxon>
        <taxon>Eurotiales</taxon>
        <taxon>Aspergillaceae</taxon>
        <taxon>Aspergillus</taxon>
        <taxon>Aspergillus subgen. Nidulantes</taxon>
    </lineage>
</organism>
<proteinExistence type="predicted"/>
<comment type="caution">
    <text evidence="3">The sequence shown here is derived from an EMBL/GenBank/DDBJ whole genome shotgun (WGS) entry which is preliminary data.</text>
</comment>
<dbReference type="InterPro" id="IPR023393">
    <property type="entry name" value="START-like_dom_sf"/>
</dbReference>
<dbReference type="RefSeq" id="XP_070898307.1">
    <property type="nucleotide sequence ID" value="XM_071050167.1"/>
</dbReference>
<protein>
    <recommendedName>
        <fullName evidence="2">DUF3074 domain-containing protein</fullName>
    </recommendedName>
</protein>
<dbReference type="GeneID" id="98165331"/>
<accession>A0ABR4KBI5</accession>
<dbReference type="CDD" id="cd08864">
    <property type="entry name" value="SRPBCC_DUF3074"/>
    <property type="match status" value="1"/>
</dbReference>
<feature type="compositionally biased region" description="Acidic residues" evidence="1">
    <location>
        <begin position="367"/>
        <end position="381"/>
    </location>
</feature>
<dbReference type="InterPro" id="IPR051213">
    <property type="entry name" value="START_lipid_transfer"/>
</dbReference>
<feature type="region of interest" description="Disordered" evidence="1">
    <location>
        <begin position="267"/>
        <end position="319"/>
    </location>
</feature>
<feature type="compositionally biased region" description="Low complexity" evidence="1">
    <location>
        <begin position="548"/>
        <end position="558"/>
    </location>
</feature>
<sequence length="697" mass="76733">MAALHEALKLLTGTHWDTIPTDQSDLRTYLADLSTKARLIIDSVPEPPSSSSSSAETNNTTTYGKLKPSRARLGTTDETTLAHQREWSKPVKVGNARDNPLGILVYKLPGADGKGHWFGRRSIHEGLPFSVWEEKLSSEMKETLKNNQWRIEKGLPADQAVRGIGAEKQIEEVEVRDEDGETVLGRVSVYHVSAQFPRPTTARDFVTMIITWERLWSVASEGEGKGRAGRSWMMVSRPCVHPDVPELQDYIRGEYESVEMIREILVDRDEREGSSGTSSGGGSSSNGTDKERAEDESNPVEWIMVTRSDPGGTIPRWMVEKGTPKSICSDAAKFLDWASQPNSGAKQRERASTSKSQASQPATANAEDSESSDSDLSEYDQEEHHGLIASVSQLLQAGLERYAPQAVLSYIPQHSRQQSASGTTDVDTSSTNTAREVTPESQSRDVKSSDTQDETLSLNSELNTELNTEPNTPGDINLDMSAAELLQRTKKGKLSSHERQLAKLAQQKRSVEAQIDLVRSDIQSLGLRPPEDDVRKEKAAALGSADVPSGGTSPTSSTQKLGSEDRTPSSSNVRSRADTPSTEHPEMNKVATALFREESKLIRRLAKIERHQLKEAAKLEAHQRKEAEKHDKAHSRNETESLRRELESVRKECEKLKSERKQWLSLIGSLQAENTKLARQVGAVTGAGTASGVEGKK</sequence>
<feature type="compositionally biased region" description="Low complexity" evidence="1">
    <location>
        <begin position="454"/>
        <end position="473"/>
    </location>
</feature>
<evidence type="ECO:0000313" key="3">
    <source>
        <dbReference type="EMBL" id="KAL2848623.1"/>
    </source>
</evidence>
<name>A0ABR4KBI5_9EURO</name>
<dbReference type="SUPFAM" id="SSF55961">
    <property type="entry name" value="Bet v1-like"/>
    <property type="match status" value="1"/>
</dbReference>
<evidence type="ECO:0000259" key="2">
    <source>
        <dbReference type="Pfam" id="PF11274"/>
    </source>
</evidence>
<feature type="region of interest" description="Disordered" evidence="1">
    <location>
        <begin position="340"/>
        <end position="384"/>
    </location>
</feature>
<feature type="compositionally biased region" description="Basic and acidic residues" evidence="1">
    <location>
        <begin position="529"/>
        <end position="539"/>
    </location>
</feature>
<feature type="region of interest" description="Disordered" evidence="1">
    <location>
        <begin position="616"/>
        <end position="644"/>
    </location>
</feature>
<feature type="compositionally biased region" description="Polar residues" evidence="1">
    <location>
        <begin position="353"/>
        <end position="363"/>
    </location>
</feature>
<dbReference type="Pfam" id="PF11274">
    <property type="entry name" value="DUF3074"/>
    <property type="match status" value="1"/>
</dbReference>
<feature type="compositionally biased region" description="Basic and acidic residues" evidence="1">
    <location>
        <begin position="575"/>
        <end position="587"/>
    </location>
</feature>
<feature type="region of interest" description="Disordered" evidence="1">
    <location>
        <begin position="413"/>
        <end position="482"/>
    </location>
</feature>
<reference evidence="3 4" key="1">
    <citation type="submission" date="2024-07" db="EMBL/GenBank/DDBJ databases">
        <title>Section-level genome sequencing and comparative genomics of Aspergillus sections Usti and Cavernicolus.</title>
        <authorList>
            <consortium name="Lawrence Berkeley National Laboratory"/>
            <person name="Nybo J.L."/>
            <person name="Vesth T.C."/>
            <person name="Theobald S."/>
            <person name="Frisvad J.C."/>
            <person name="Larsen T.O."/>
            <person name="Kjaerboelling I."/>
            <person name="Rothschild-Mancinelli K."/>
            <person name="Lyhne E.K."/>
            <person name="Kogle M.E."/>
            <person name="Barry K."/>
            <person name="Clum A."/>
            <person name="Na H."/>
            <person name="Ledsgaard L."/>
            <person name="Lin J."/>
            <person name="Lipzen A."/>
            <person name="Kuo A."/>
            <person name="Riley R."/>
            <person name="Mondo S."/>
            <person name="LaButti K."/>
            <person name="Haridas S."/>
            <person name="Pangalinan J."/>
            <person name="Salamov A.A."/>
            <person name="Simmons B.A."/>
            <person name="Magnuson J.K."/>
            <person name="Chen J."/>
            <person name="Drula E."/>
            <person name="Henrissat B."/>
            <person name="Wiebenga A."/>
            <person name="Lubbers R.J."/>
            <person name="Gomes A.C."/>
            <person name="Macurrencykelacurrency M.R."/>
            <person name="Stajich J."/>
            <person name="Grigoriev I.V."/>
            <person name="Mortensen U.H."/>
            <person name="De vries R.P."/>
            <person name="Baker S.E."/>
            <person name="Andersen M.R."/>
        </authorList>
    </citation>
    <scope>NUCLEOTIDE SEQUENCE [LARGE SCALE GENOMIC DNA]</scope>
    <source>
        <strain evidence="3 4">CBS 756.74</strain>
    </source>
</reference>
<gene>
    <name evidence="3" type="ORF">BJX68DRAFT_99639</name>
</gene>
<feature type="domain" description="DUF3074" evidence="2">
    <location>
        <begin position="117"/>
        <end position="338"/>
    </location>
</feature>
<dbReference type="Proteomes" id="UP001610444">
    <property type="component" value="Unassembled WGS sequence"/>
</dbReference>
<evidence type="ECO:0000256" key="1">
    <source>
        <dbReference type="SAM" id="MobiDB-lite"/>
    </source>
</evidence>
<keyword evidence="4" id="KW-1185">Reference proteome</keyword>
<dbReference type="PANTHER" id="PTHR19308:SF14">
    <property type="entry name" value="START DOMAIN-CONTAINING PROTEIN"/>
    <property type="match status" value="1"/>
</dbReference>
<dbReference type="EMBL" id="JBFXLR010000025">
    <property type="protein sequence ID" value="KAL2848623.1"/>
    <property type="molecule type" value="Genomic_DNA"/>
</dbReference>
<dbReference type="PANTHER" id="PTHR19308">
    <property type="entry name" value="PHOSPHATIDYLCHOLINE TRANSFER PROTEIN"/>
    <property type="match status" value="1"/>
</dbReference>
<dbReference type="Gene3D" id="3.30.530.20">
    <property type="match status" value="1"/>
</dbReference>
<evidence type="ECO:0000313" key="4">
    <source>
        <dbReference type="Proteomes" id="UP001610444"/>
    </source>
</evidence>
<feature type="region of interest" description="Disordered" evidence="1">
    <location>
        <begin position="43"/>
        <end position="80"/>
    </location>
</feature>
<feature type="region of interest" description="Disordered" evidence="1">
    <location>
        <begin position="520"/>
        <end position="592"/>
    </location>
</feature>